<sequence length="335" mass="34474">MPTIIPSARSSALPEGTSSGSVAENTAVTSEGPVEQPSGSGSLTSSVFSTETSDLEETSTQSVPTGTETSNTYVSQQGSSIFTDAVNTSTTKGDSTTTLRTVQHSTGSSALPGSFTESLSWSTGYSTASTGTLTAETTSDAQTSETEAPGASSTSETSEYVETSTTSGYFNTETSNLAISSGQSAQGSEINGSDIVESTGSYLSSSLHTPFPQLRYTDSIATSAETSLSSESYSPSIFSSTGSLSEETSPRGYDFGNPTSTTDDDSTILTPEPSSTTDSFSSSALANTPSSSVYLPTTLITTSKDTDTAAATSTQEPPSYEPPYRIWDTLLFIVG</sequence>
<feature type="compositionally biased region" description="Low complexity" evidence="1">
    <location>
        <begin position="152"/>
        <end position="167"/>
    </location>
</feature>
<evidence type="ECO:0000313" key="3">
    <source>
        <dbReference type="Proteomes" id="UP001140502"/>
    </source>
</evidence>
<feature type="compositionally biased region" description="Low complexity" evidence="1">
    <location>
        <begin position="126"/>
        <end position="141"/>
    </location>
</feature>
<feature type="compositionally biased region" description="Low complexity" evidence="1">
    <location>
        <begin position="88"/>
        <end position="101"/>
    </location>
</feature>
<feature type="compositionally biased region" description="Low complexity" evidence="1">
    <location>
        <begin position="38"/>
        <end position="62"/>
    </location>
</feature>
<organism evidence="2 3">
    <name type="scientific">Fusarium piperis</name>
    <dbReference type="NCBI Taxonomy" id="1435070"/>
    <lineage>
        <taxon>Eukaryota</taxon>
        <taxon>Fungi</taxon>
        <taxon>Dikarya</taxon>
        <taxon>Ascomycota</taxon>
        <taxon>Pezizomycotina</taxon>
        <taxon>Sordariomycetes</taxon>
        <taxon>Hypocreomycetidae</taxon>
        <taxon>Hypocreales</taxon>
        <taxon>Nectriaceae</taxon>
        <taxon>Fusarium</taxon>
        <taxon>Fusarium solani species complex</taxon>
    </lineage>
</organism>
<feature type="region of interest" description="Disordered" evidence="1">
    <location>
        <begin position="227"/>
        <end position="289"/>
    </location>
</feature>
<feature type="compositionally biased region" description="Polar residues" evidence="1">
    <location>
        <begin position="63"/>
        <end position="87"/>
    </location>
</feature>
<dbReference type="Proteomes" id="UP001140502">
    <property type="component" value="Unassembled WGS sequence"/>
</dbReference>
<evidence type="ECO:0000313" key="2">
    <source>
        <dbReference type="EMBL" id="KAJ4323803.1"/>
    </source>
</evidence>
<feature type="compositionally biased region" description="Low complexity" evidence="1">
    <location>
        <begin position="227"/>
        <end position="240"/>
    </location>
</feature>
<dbReference type="EMBL" id="JAPEUR010000066">
    <property type="protein sequence ID" value="KAJ4323803.1"/>
    <property type="molecule type" value="Genomic_DNA"/>
</dbReference>
<name>A0A9W9BRG7_9HYPO</name>
<feature type="compositionally biased region" description="Polar residues" evidence="1">
    <location>
        <begin position="102"/>
        <end position="125"/>
    </location>
</feature>
<feature type="compositionally biased region" description="Low complexity" evidence="1">
    <location>
        <begin position="274"/>
        <end position="289"/>
    </location>
</feature>
<accession>A0A9W9BRG7</accession>
<gene>
    <name evidence="2" type="ORF">N0V84_004149</name>
</gene>
<comment type="caution">
    <text evidence="2">The sequence shown here is derived from an EMBL/GenBank/DDBJ whole genome shotgun (WGS) entry which is preliminary data.</text>
</comment>
<reference evidence="2" key="1">
    <citation type="submission" date="2022-10" db="EMBL/GenBank/DDBJ databases">
        <title>Tapping the CABI collections for fungal endophytes: first genome assemblies for Collariella, Neodidymelliopsis, Ascochyta clinopodiicola, Didymella pomorum, Didymosphaeria variabile, Neocosmospora piperis and Neocucurbitaria cava.</title>
        <authorList>
            <person name="Hill R."/>
        </authorList>
    </citation>
    <scope>NUCLEOTIDE SEQUENCE</scope>
    <source>
        <strain evidence="2">IMI 366586</strain>
    </source>
</reference>
<evidence type="ECO:0000256" key="1">
    <source>
        <dbReference type="SAM" id="MobiDB-lite"/>
    </source>
</evidence>
<feature type="compositionally biased region" description="Polar residues" evidence="1">
    <location>
        <begin position="16"/>
        <end position="29"/>
    </location>
</feature>
<protein>
    <submittedName>
        <fullName evidence="2">Uncharacterized protein</fullName>
    </submittedName>
</protein>
<dbReference type="AlphaFoldDB" id="A0A9W9BRG7"/>
<keyword evidence="3" id="KW-1185">Reference proteome</keyword>
<feature type="region of interest" description="Disordered" evidence="1">
    <location>
        <begin position="1"/>
        <end position="169"/>
    </location>
</feature>
<proteinExistence type="predicted"/>